<dbReference type="InterPro" id="IPR036962">
    <property type="entry name" value="Glyco_hydro_3_N_sf"/>
</dbReference>
<evidence type="ECO:0000256" key="5">
    <source>
        <dbReference type="ARBA" id="ARBA00022801"/>
    </source>
</evidence>
<dbReference type="PANTHER" id="PTHR30620">
    <property type="entry name" value="PERIPLASMIC BETA-GLUCOSIDASE-RELATED"/>
    <property type="match status" value="1"/>
</dbReference>
<dbReference type="InterPro" id="IPR017853">
    <property type="entry name" value="GH"/>
</dbReference>
<dbReference type="Proteomes" id="UP001595867">
    <property type="component" value="Unassembled WGS sequence"/>
</dbReference>
<comment type="caution">
    <text evidence="9">The sequence shown here is derived from an EMBL/GenBank/DDBJ whole genome shotgun (WGS) entry which is preliminary data.</text>
</comment>
<feature type="domain" description="Glycoside hydrolase family 3 N-terminal" evidence="8">
    <location>
        <begin position="77"/>
        <end position="373"/>
    </location>
</feature>
<feature type="region of interest" description="Disordered" evidence="7">
    <location>
        <begin position="416"/>
        <end position="461"/>
    </location>
</feature>
<dbReference type="Gene3D" id="3.40.50.1700">
    <property type="entry name" value="Glycoside hydrolase family 3 C-terminal domain"/>
    <property type="match status" value="1"/>
</dbReference>
<evidence type="ECO:0000256" key="4">
    <source>
        <dbReference type="ARBA" id="ARBA00022729"/>
    </source>
</evidence>
<dbReference type="InterPro" id="IPR036881">
    <property type="entry name" value="Glyco_hydro_3_C_sf"/>
</dbReference>
<evidence type="ECO:0000256" key="6">
    <source>
        <dbReference type="ARBA" id="ARBA00023295"/>
    </source>
</evidence>
<reference evidence="10" key="1">
    <citation type="journal article" date="2019" name="Int. J. Syst. Evol. Microbiol.">
        <title>The Global Catalogue of Microorganisms (GCM) 10K type strain sequencing project: providing services to taxonomists for standard genome sequencing and annotation.</title>
        <authorList>
            <consortium name="The Broad Institute Genomics Platform"/>
            <consortium name="The Broad Institute Genome Sequencing Center for Infectious Disease"/>
            <person name="Wu L."/>
            <person name="Ma J."/>
        </authorList>
    </citation>
    <scope>NUCLEOTIDE SEQUENCE [LARGE SCALE GENOMIC DNA]</scope>
    <source>
        <strain evidence="10">TBRC 5832</strain>
    </source>
</reference>
<keyword evidence="6" id="KW-0326">Glycosidase</keyword>
<organism evidence="9 10">
    <name type="scientific">Actinoplanes subglobosus</name>
    <dbReference type="NCBI Taxonomy" id="1547892"/>
    <lineage>
        <taxon>Bacteria</taxon>
        <taxon>Bacillati</taxon>
        <taxon>Actinomycetota</taxon>
        <taxon>Actinomycetes</taxon>
        <taxon>Micromonosporales</taxon>
        <taxon>Micromonosporaceae</taxon>
        <taxon>Actinoplanes</taxon>
    </lineage>
</organism>
<comment type="similarity">
    <text evidence="2">Belongs to the glycosyl hydrolase 3 family.</text>
</comment>
<dbReference type="PRINTS" id="PR00133">
    <property type="entry name" value="GLHYDRLASE3"/>
</dbReference>
<name>A0ABV8IJN3_9ACTN</name>
<dbReference type="SUPFAM" id="SSF51445">
    <property type="entry name" value="(Trans)glycosidases"/>
    <property type="match status" value="1"/>
</dbReference>
<dbReference type="EC" id="3.2.1.21" evidence="3"/>
<evidence type="ECO:0000256" key="2">
    <source>
        <dbReference type="ARBA" id="ARBA00005336"/>
    </source>
</evidence>
<protein>
    <recommendedName>
        <fullName evidence="3">beta-glucosidase</fullName>
        <ecNumber evidence="3">3.2.1.21</ecNumber>
    </recommendedName>
</protein>
<evidence type="ECO:0000256" key="3">
    <source>
        <dbReference type="ARBA" id="ARBA00012744"/>
    </source>
</evidence>
<evidence type="ECO:0000259" key="8">
    <source>
        <dbReference type="Pfam" id="PF00933"/>
    </source>
</evidence>
<proteinExistence type="inferred from homology"/>
<keyword evidence="10" id="KW-1185">Reference proteome</keyword>
<dbReference type="PANTHER" id="PTHR30620:SF16">
    <property type="entry name" value="LYSOSOMAL BETA GLUCOSIDASE"/>
    <property type="match status" value="1"/>
</dbReference>
<dbReference type="RefSeq" id="WP_378065196.1">
    <property type="nucleotide sequence ID" value="NZ_JBHSBL010000005.1"/>
</dbReference>
<evidence type="ECO:0000256" key="1">
    <source>
        <dbReference type="ARBA" id="ARBA00000448"/>
    </source>
</evidence>
<feature type="compositionally biased region" description="Low complexity" evidence="7">
    <location>
        <begin position="420"/>
        <end position="461"/>
    </location>
</feature>
<dbReference type="InterPro" id="IPR001764">
    <property type="entry name" value="Glyco_hydro_3_N"/>
</dbReference>
<dbReference type="SUPFAM" id="SSF52279">
    <property type="entry name" value="Beta-D-glucan exohydrolase, C-terminal domain"/>
    <property type="match status" value="1"/>
</dbReference>
<gene>
    <name evidence="9" type="ORF">ACFO0C_04405</name>
</gene>
<dbReference type="Gene3D" id="3.20.20.300">
    <property type="entry name" value="Glycoside hydrolase, family 3, N-terminal domain"/>
    <property type="match status" value="1"/>
</dbReference>
<evidence type="ECO:0000313" key="10">
    <source>
        <dbReference type="Proteomes" id="UP001595867"/>
    </source>
</evidence>
<evidence type="ECO:0000256" key="7">
    <source>
        <dbReference type="SAM" id="MobiDB-lite"/>
    </source>
</evidence>
<dbReference type="EMBL" id="JBHSBL010000005">
    <property type="protein sequence ID" value="MFC4064159.1"/>
    <property type="molecule type" value="Genomic_DNA"/>
</dbReference>
<feature type="region of interest" description="Disordered" evidence="7">
    <location>
        <begin position="616"/>
        <end position="644"/>
    </location>
</feature>
<evidence type="ECO:0000313" key="9">
    <source>
        <dbReference type="EMBL" id="MFC4064159.1"/>
    </source>
</evidence>
<comment type="catalytic activity">
    <reaction evidence="1">
        <text>Hydrolysis of terminal, non-reducing beta-D-glucosyl residues with release of beta-D-glucose.</text>
        <dbReference type="EC" id="3.2.1.21"/>
    </reaction>
</comment>
<dbReference type="GO" id="GO:0016787">
    <property type="term" value="F:hydrolase activity"/>
    <property type="evidence" value="ECO:0007669"/>
    <property type="project" value="UniProtKB-KW"/>
</dbReference>
<keyword evidence="5 9" id="KW-0378">Hydrolase</keyword>
<sequence>MHPYQNPALPIDDRVGDLLSRLTLAEKAGLMFHTMIAVNPDGTIAGGDEMIPSAATLLQDKLINHVNILTFAPVAPERLAEWHNRIQEIAAGIGHGIPVTVSTDPRHGVIDNPAASAAAGGFSAWPEPIGLGATKDPSLVRAFADIVRQEYLATGIRVALHPMADLATEPRWARTNGTLGSDADLVSSMIHEYVLGLQGPSLGPTSVAAMVKHFPGAGPQKDGEDAHFAYGREQVYPGGMWDYHLKPFEGAFSAGVAQVMPYYGMPVDTSYAEVGFGFNRDVLEGLLRERYGFDGVVCTDWGLVTDAVIMGTDMPARAWGVEHLDRHTRVLRILEAGADQLGGEHCPELIIDLVTSGRLPESRIDVSARRILRDKFRLGLFDDRRYVDPAAAGRVAGQSAFRAAGLEAQRRSIVLLTNRPSSSPSPTATSPIATSSAASSSTATSPTATCSSTATSSTASSSSTAGVDAVAFPGTTADAAAVTLPLEEGIAVYLDGVDPEVAAGYAKVVDDPALADVAIVRRAAPFDPRGGGFEAFFHAGRLEWTPDELAPVLELTATLPTVVDVWLDRPAVLTPLASTAAALTGSFGSSDEALLDVLFGRSPATGTLPFELPSSMAEVEASREDVPNDTANPLFPNNHGLQLG</sequence>
<dbReference type="Pfam" id="PF00933">
    <property type="entry name" value="Glyco_hydro_3"/>
    <property type="match status" value="1"/>
</dbReference>
<keyword evidence="4" id="KW-0732">Signal</keyword>
<accession>A0ABV8IJN3</accession>
<dbReference type="InterPro" id="IPR051915">
    <property type="entry name" value="Cellulose_Degrad_GH3"/>
</dbReference>